<feature type="non-terminal residue" evidence="2">
    <location>
        <position position="64"/>
    </location>
</feature>
<proteinExistence type="predicted"/>
<evidence type="ECO:0000313" key="3">
    <source>
        <dbReference type="Proteomes" id="UP000789831"/>
    </source>
</evidence>
<organism evidence="2 3">
    <name type="scientific">Ambispora gerdemannii</name>
    <dbReference type="NCBI Taxonomy" id="144530"/>
    <lineage>
        <taxon>Eukaryota</taxon>
        <taxon>Fungi</taxon>
        <taxon>Fungi incertae sedis</taxon>
        <taxon>Mucoromycota</taxon>
        <taxon>Glomeromycotina</taxon>
        <taxon>Glomeromycetes</taxon>
        <taxon>Archaeosporales</taxon>
        <taxon>Ambisporaceae</taxon>
        <taxon>Ambispora</taxon>
    </lineage>
</organism>
<dbReference type="AlphaFoldDB" id="A0A9N9BKB2"/>
<sequence>MAEVTVKLSSFETENTGTSTSKTFSVHITERNRVDSVCTFQTTTEENKETFHVMKHENNNTTVK</sequence>
<dbReference type="Proteomes" id="UP000789831">
    <property type="component" value="Unassembled WGS sequence"/>
</dbReference>
<evidence type="ECO:0000256" key="1">
    <source>
        <dbReference type="SAM" id="MobiDB-lite"/>
    </source>
</evidence>
<name>A0A9N9BKB2_9GLOM</name>
<gene>
    <name evidence="2" type="ORF">AGERDE_LOCUS7426</name>
</gene>
<dbReference type="EMBL" id="CAJVPL010001351">
    <property type="protein sequence ID" value="CAG8566643.1"/>
    <property type="molecule type" value="Genomic_DNA"/>
</dbReference>
<comment type="caution">
    <text evidence="2">The sequence shown here is derived from an EMBL/GenBank/DDBJ whole genome shotgun (WGS) entry which is preliminary data.</text>
</comment>
<evidence type="ECO:0000313" key="2">
    <source>
        <dbReference type="EMBL" id="CAG8566643.1"/>
    </source>
</evidence>
<reference evidence="2" key="1">
    <citation type="submission" date="2021-06" db="EMBL/GenBank/DDBJ databases">
        <authorList>
            <person name="Kallberg Y."/>
            <person name="Tangrot J."/>
            <person name="Rosling A."/>
        </authorList>
    </citation>
    <scope>NUCLEOTIDE SEQUENCE</scope>
    <source>
        <strain evidence="2">MT106</strain>
    </source>
</reference>
<feature type="compositionally biased region" description="Polar residues" evidence="1">
    <location>
        <begin position="7"/>
        <end position="22"/>
    </location>
</feature>
<feature type="region of interest" description="Disordered" evidence="1">
    <location>
        <begin position="1"/>
        <end position="22"/>
    </location>
</feature>
<protein>
    <submittedName>
        <fullName evidence="2">5401_t:CDS:1</fullName>
    </submittedName>
</protein>
<accession>A0A9N9BKB2</accession>
<keyword evidence="3" id="KW-1185">Reference proteome</keyword>